<feature type="region of interest" description="Disordered" evidence="1">
    <location>
        <begin position="1"/>
        <end position="22"/>
    </location>
</feature>
<reference evidence="2" key="1">
    <citation type="submission" date="2020-03" db="EMBL/GenBank/DDBJ databases">
        <title>Castanea mollissima Vanexum genome sequencing.</title>
        <authorList>
            <person name="Staton M."/>
        </authorList>
    </citation>
    <scope>NUCLEOTIDE SEQUENCE</scope>
    <source>
        <tissue evidence="2">Leaf</tissue>
    </source>
</reference>
<comment type="caution">
    <text evidence="2">The sequence shown here is derived from an EMBL/GenBank/DDBJ whole genome shotgun (WGS) entry which is preliminary data.</text>
</comment>
<dbReference type="AlphaFoldDB" id="A0A8J4QXK8"/>
<gene>
    <name evidence="2" type="ORF">CMV_019876</name>
</gene>
<evidence type="ECO:0000313" key="3">
    <source>
        <dbReference type="Proteomes" id="UP000737018"/>
    </source>
</evidence>
<dbReference type="GO" id="GO:0003676">
    <property type="term" value="F:nucleic acid binding"/>
    <property type="evidence" value="ECO:0007669"/>
    <property type="project" value="InterPro"/>
</dbReference>
<name>A0A8J4QXK8_9ROSI</name>
<keyword evidence="3" id="KW-1185">Reference proteome</keyword>
<sequence length="102" mass="11615">MALQPTMAFKGPMPPNTSRVSNIDEGVSEEDIHLLLSTFGFLEWIKFQTTTCALVKFINFYHGATCQQFHAGWMHTLQLLACLQEPLVWARSFPVVSWDLLD</sequence>
<dbReference type="SUPFAM" id="SSF54928">
    <property type="entry name" value="RNA-binding domain, RBD"/>
    <property type="match status" value="1"/>
</dbReference>
<protein>
    <submittedName>
        <fullName evidence="2">Uncharacterized protein</fullName>
    </submittedName>
</protein>
<dbReference type="EMBL" id="JRKL02003571">
    <property type="protein sequence ID" value="KAF3954829.1"/>
    <property type="molecule type" value="Genomic_DNA"/>
</dbReference>
<dbReference type="Proteomes" id="UP000737018">
    <property type="component" value="Unassembled WGS sequence"/>
</dbReference>
<dbReference type="InterPro" id="IPR035979">
    <property type="entry name" value="RBD_domain_sf"/>
</dbReference>
<accession>A0A8J4QXK8</accession>
<proteinExistence type="predicted"/>
<organism evidence="2 3">
    <name type="scientific">Castanea mollissima</name>
    <name type="common">Chinese chestnut</name>
    <dbReference type="NCBI Taxonomy" id="60419"/>
    <lineage>
        <taxon>Eukaryota</taxon>
        <taxon>Viridiplantae</taxon>
        <taxon>Streptophyta</taxon>
        <taxon>Embryophyta</taxon>
        <taxon>Tracheophyta</taxon>
        <taxon>Spermatophyta</taxon>
        <taxon>Magnoliopsida</taxon>
        <taxon>eudicotyledons</taxon>
        <taxon>Gunneridae</taxon>
        <taxon>Pentapetalae</taxon>
        <taxon>rosids</taxon>
        <taxon>fabids</taxon>
        <taxon>Fagales</taxon>
        <taxon>Fagaceae</taxon>
        <taxon>Castanea</taxon>
    </lineage>
</organism>
<dbReference type="CDD" id="cd00590">
    <property type="entry name" value="RRM_SF"/>
    <property type="match status" value="1"/>
</dbReference>
<evidence type="ECO:0000256" key="1">
    <source>
        <dbReference type="SAM" id="MobiDB-lite"/>
    </source>
</evidence>
<evidence type="ECO:0000313" key="2">
    <source>
        <dbReference type="EMBL" id="KAF3954829.1"/>
    </source>
</evidence>